<keyword evidence="2" id="KW-1185">Reference proteome</keyword>
<dbReference type="PANTHER" id="PTHR47326">
    <property type="entry name" value="TRANSPOSABLE ELEMENT TC3 TRANSPOSASE-LIKE PROTEIN"/>
    <property type="match status" value="1"/>
</dbReference>
<sequence length="122" mass="14469">MKPVRKKTIRIPENIAAVRTALKKSPKRCARKHALSLNLFSRSLRRILYINLNFHLCKVQVVQELKSAALHSRTTFCLEMLIRMDENENFIQNVWMSDEAHFHLDGFVNNQNCRYWSEENPR</sequence>
<dbReference type="AlphaFoldDB" id="A0A5E4MF34"/>
<name>A0A5E4MF34_9HEMI</name>
<dbReference type="GO" id="GO:0003676">
    <property type="term" value="F:nucleic acid binding"/>
    <property type="evidence" value="ECO:0007669"/>
    <property type="project" value="InterPro"/>
</dbReference>
<dbReference type="Proteomes" id="UP000325440">
    <property type="component" value="Unassembled WGS sequence"/>
</dbReference>
<dbReference type="EMBL" id="CABPRJ010000477">
    <property type="protein sequence ID" value="VVC27896.1"/>
    <property type="molecule type" value="Genomic_DNA"/>
</dbReference>
<organism evidence="1 2">
    <name type="scientific">Cinara cedri</name>
    <dbReference type="NCBI Taxonomy" id="506608"/>
    <lineage>
        <taxon>Eukaryota</taxon>
        <taxon>Metazoa</taxon>
        <taxon>Ecdysozoa</taxon>
        <taxon>Arthropoda</taxon>
        <taxon>Hexapoda</taxon>
        <taxon>Insecta</taxon>
        <taxon>Pterygota</taxon>
        <taxon>Neoptera</taxon>
        <taxon>Paraneoptera</taxon>
        <taxon>Hemiptera</taxon>
        <taxon>Sternorrhyncha</taxon>
        <taxon>Aphidomorpha</taxon>
        <taxon>Aphidoidea</taxon>
        <taxon>Aphididae</taxon>
        <taxon>Lachninae</taxon>
        <taxon>Cinara</taxon>
    </lineage>
</organism>
<proteinExistence type="predicted"/>
<gene>
    <name evidence="1" type="ORF">CINCED_3A008659</name>
</gene>
<evidence type="ECO:0000313" key="1">
    <source>
        <dbReference type="EMBL" id="VVC27896.1"/>
    </source>
</evidence>
<evidence type="ECO:0000313" key="2">
    <source>
        <dbReference type="Proteomes" id="UP000325440"/>
    </source>
</evidence>
<dbReference type="OrthoDB" id="6628920at2759"/>
<dbReference type="InterPro" id="IPR036397">
    <property type="entry name" value="RNaseH_sf"/>
</dbReference>
<protein>
    <submittedName>
        <fullName evidence="1">Uncharacterized protein</fullName>
    </submittedName>
</protein>
<accession>A0A5E4MF34</accession>
<reference evidence="1 2" key="1">
    <citation type="submission" date="2019-08" db="EMBL/GenBank/DDBJ databases">
        <authorList>
            <person name="Alioto T."/>
            <person name="Alioto T."/>
            <person name="Gomez Garrido J."/>
        </authorList>
    </citation>
    <scope>NUCLEOTIDE SEQUENCE [LARGE SCALE GENOMIC DNA]</scope>
</reference>
<dbReference type="Gene3D" id="3.30.420.10">
    <property type="entry name" value="Ribonuclease H-like superfamily/Ribonuclease H"/>
    <property type="match status" value="1"/>
</dbReference>
<dbReference type="PANTHER" id="PTHR47326:SF1">
    <property type="entry name" value="HTH PSQ-TYPE DOMAIN-CONTAINING PROTEIN"/>
    <property type="match status" value="1"/>
</dbReference>